<proteinExistence type="predicted"/>
<gene>
    <name evidence="2" type="ORF">COX26_02260</name>
</gene>
<keyword evidence="1" id="KW-0812">Transmembrane</keyword>
<reference evidence="2 3" key="1">
    <citation type="submission" date="2017-09" db="EMBL/GenBank/DDBJ databases">
        <title>Depth-based differentiation of microbial function through sediment-hosted aquifers and enrichment of novel symbionts in the deep terrestrial subsurface.</title>
        <authorList>
            <person name="Probst A.J."/>
            <person name="Ladd B."/>
            <person name="Jarett J.K."/>
            <person name="Geller-Mcgrath D.E."/>
            <person name="Sieber C.M."/>
            <person name="Emerson J.B."/>
            <person name="Anantharaman K."/>
            <person name="Thomas B.C."/>
            <person name="Malmstrom R."/>
            <person name="Stieglmeier M."/>
            <person name="Klingl A."/>
            <person name="Woyke T."/>
            <person name="Ryan C.M."/>
            <person name="Banfield J.F."/>
        </authorList>
    </citation>
    <scope>NUCLEOTIDE SEQUENCE [LARGE SCALE GENOMIC DNA]</scope>
    <source>
        <strain evidence="2">CG23_combo_of_CG06-09_8_20_14_all_54_14</strain>
    </source>
</reference>
<accession>A0A2G9Z9D8</accession>
<keyword evidence="1" id="KW-0472">Membrane</keyword>
<feature type="transmembrane region" description="Helical" evidence="1">
    <location>
        <begin position="154"/>
        <end position="174"/>
    </location>
</feature>
<feature type="transmembrane region" description="Helical" evidence="1">
    <location>
        <begin position="194"/>
        <end position="215"/>
    </location>
</feature>
<feature type="transmembrane region" description="Helical" evidence="1">
    <location>
        <begin position="99"/>
        <end position="119"/>
    </location>
</feature>
<dbReference type="Proteomes" id="UP000228812">
    <property type="component" value="Unassembled WGS sequence"/>
</dbReference>
<name>A0A2G9Z9D8_9BACT</name>
<comment type="caution">
    <text evidence="2">The sequence shown here is derived from an EMBL/GenBank/DDBJ whole genome shotgun (WGS) entry which is preliminary data.</text>
</comment>
<evidence type="ECO:0000313" key="2">
    <source>
        <dbReference type="EMBL" id="PIP29789.1"/>
    </source>
</evidence>
<protein>
    <submittedName>
        <fullName evidence="2">Uncharacterized protein</fullName>
    </submittedName>
</protein>
<evidence type="ECO:0000313" key="3">
    <source>
        <dbReference type="Proteomes" id="UP000228812"/>
    </source>
</evidence>
<evidence type="ECO:0000256" key="1">
    <source>
        <dbReference type="SAM" id="Phobius"/>
    </source>
</evidence>
<dbReference type="AlphaFoldDB" id="A0A2G9Z9D8"/>
<sequence>MGKQLAYYSGTIEAHKDGCYVGGQKIDCPKEGQSLFERPFLQSGVYEPGSSALDVLPQNPALDVRNDFLFITIFLVVAAGLLSAAIFRVKIFGMTLAEYLKPIWYFVLVSVAVVFWQYLVGINLEGASLELRISQWVWEAMVLVSAYKLSRSRVFGYANAFFLGVLYTIFIHGLKVSIRYFFYAKTIWYALDRFLYGGLLVMAIAFILGSVFVYLRKRKGVVIPNFH</sequence>
<keyword evidence="1" id="KW-1133">Transmembrane helix</keyword>
<dbReference type="EMBL" id="PCRZ01000037">
    <property type="protein sequence ID" value="PIP29789.1"/>
    <property type="molecule type" value="Genomic_DNA"/>
</dbReference>
<feature type="transmembrane region" description="Helical" evidence="1">
    <location>
        <begin position="68"/>
        <end position="87"/>
    </location>
</feature>
<organism evidence="2 3">
    <name type="scientific">Candidatus Jorgensenbacteria bacterium CG23_combo_of_CG06-09_8_20_14_all_54_14</name>
    <dbReference type="NCBI Taxonomy" id="1974595"/>
    <lineage>
        <taxon>Bacteria</taxon>
        <taxon>Candidatus Joergenseniibacteriota</taxon>
    </lineage>
</organism>